<accession>A0AC61RP65</accession>
<evidence type="ECO:0000313" key="1">
    <source>
        <dbReference type="EMBL" id="TGY89441.1"/>
    </source>
</evidence>
<reference evidence="1" key="1">
    <citation type="submission" date="2019-04" db="EMBL/GenBank/DDBJ databases">
        <title>Microbes associate with the intestines of laboratory mice.</title>
        <authorList>
            <person name="Navarre W."/>
            <person name="Wong E."/>
            <person name="Huang K."/>
            <person name="Tropini C."/>
            <person name="Ng K."/>
            <person name="Yu B."/>
        </authorList>
    </citation>
    <scope>NUCLEOTIDE SEQUENCE</scope>
    <source>
        <strain evidence="1">NM01_1-7b</strain>
    </source>
</reference>
<gene>
    <name evidence="1" type="ORF">E5329_25070</name>
</gene>
<dbReference type="Proteomes" id="UP000304953">
    <property type="component" value="Unassembled WGS sequence"/>
</dbReference>
<sequence length="135" mass="15846">MNKLKAIHKTYIASLLATVLFIFIVIIILQINKGEVLEIKGIFKKEKDIFFSFEIENYKANDIDINEQFFLRDDEINTLYEAVVIKVVKIEYENLTNRIICDLRVSCDEYVEVGKEKTMRLIKSHSGIIDKFLHQ</sequence>
<protein>
    <submittedName>
        <fullName evidence="1">Uncharacterized protein</fullName>
    </submittedName>
</protein>
<comment type="caution">
    <text evidence="1">The sequence shown here is derived from an EMBL/GenBank/DDBJ whole genome shotgun (WGS) entry which is preliminary data.</text>
</comment>
<keyword evidence="2" id="KW-1185">Reference proteome</keyword>
<organism evidence="1 2">
    <name type="scientific">Petralouisia muris</name>
    <dbReference type="NCBI Taxonomy" id="3032872"/>
    <lineage>
        <taxon>Bacteria</taxon>
        <taxon>Bacillati</taxon>
        <taxon>Bacillota</taxon>
        <taxon>Clostridia</taxon>
        <taxon>Lachnospirales</taxon>
        <taxon>Lachnospiraceae</taxon>
        <taxon>Petralouisia</taxon>
    </lineage>
</organism>
<dbReference type="EMBL" id="SRYA01000091">
    <property type="protein sequence ID" value="TGY89441.1"/>
    <property type="molecule type" value="Genomic_DNA"/>
</dbReference>
<name>A0AC61RP65_9FIRM</name>
<evidence type="ECO:0000313" key="2">
    <source>
        <dbReference type="Proteomes" id="UP000304953"/>
    </source>
</evidence>
<proteinExistence type="predicted"/>